<reference evidence="5 6" key="1">
    <citation type="journal article" date="2012" name="PLoS Pathog.">
        <title>Diverse lifestyles and strategies of plant pathogenesis encoded in the genomes of eighteen Dothideomycetes fungi.</title>
        <authorList>
            <person name="Ohm R.A."/>
            <person name="Feau N."/>
            <person name="Henrissat B."/>
            <person name="Schoch C.L."/>
            <person name="Horwitz B.A."/>
            <person name="Barry K.W."/>
            <person name="Condon B.J."/>
            <person name="Copeland A.C."/>
            <person name="Dhillon B."/>
            <person name="Glaser F."/>
            <person name="Hesse C.N."/>
            <person name="Kosti I."/>
            <person name="LaButti K."/>
            <person name="Lindquist E.A."/>
            <person name="Lucas S."/>
            <person name="Salamov A.A."/>
            <person name="Bradshaw R.E."/>
            <person name="Ciuffetti L."/>
            <person name="Hamelin R.C."/>
            <person name="Kema G.H.J."/>
            <person name="Lawrence C."/>
            <person name="Scott J.A."/>
            <person name="Spatafora J.W."/>
            <person name="Turgeon B.G."/>
            <person name="de Wit P.J.G.M."/>
            <person name="Zhong S."/>
            <person name="Goodwin S.B."/>
            <person name="Grigoriev I.V."/>
        </authorList>
    </citation>
    <scope>NUCLEOTIDE SEQUENCE [LARGE SCALE GENOMIC DNA]</scope>
    <source>
        <strain evidence="6">C5 / ATCC 48332 / race O</strain>
    </source>
</reference>
<evidence type="ECO:0000256" key="2">
    <source>
        <dbReference type="ARBA" id="ARBA00022490"/>
    </source>
</evidence>
<feature type="domain" description="PXA" evidence="4">
    <location>
        <begin position="100"/>
        <end position="289"/>
    </location>
</feature>
<dbReference type="OrthoDB" id="5582218at2759"/>
<feature type="compositionally biased region" description="Polar residues" evidence="3">
    <location>
        <begin position="29"/>
        <end position="44"/>
    </location>
</feature>
<dbReference type="Pfam" id="PF02194">
    <property type="entry name" value="PXA"/>
    <property type="match status" value="1"/>
</dbReference>
<evidence type="ECO:0000256" key="3">
    <source>
        <dbReference type="SAM" id="MobiDB-lite"/>
    </source>
</evidence>
<feature type="compositionally biased region" description="Polar residues" evidence="3">
    <location>
        <begin position="387"/>
        <end position="405"/>
    </location>
</feature>
<comment type="subcellular location">
    <subcellularLocation>
        <location evidence="1">Cytoplasm</location>
    </subcellularLocation>
</comment>
<dbReference type="eggNOG" id="ENOG502RYEC">
    <property type="taxonomic scope" value="Eukaryota"/>
</dbReference>
<dbReference type="GO" id="GO:0035091">
    <property type="term" value="F:phosphatidylinositol binding"/>
    <property type="evidence" value="ECO:0007669"/>
    <property type="project" value="TreeGrafter"/>
</dbReference>
<dbReference type="InterPro" id="IPR051837">
    <property type="entry name" value="SortingNexin/PXDomain-PKLike"/>
</dbReference>
<dbReference type="PROSITE" id="PS51207">
    <property type="entry name" value="PXA"/>
    <property type="match status" value="1"/>
</dbReference>
<dbReference type="GO" id="GO:0045022">
    <property type="term" value="P:early endosome to late endosome transport"/>
    <property type="evidence" value="ECO:0007669"/>
    <property type="project" value="TreeGrafter"/>
</dbReference>
<feature type="region of interest" description="Disordered" evidence="3">
    <location>
        <begin position="292"/>
        <end position="313"/>
    </location>
</feature>
<dbReference type="Proteomes" id="UP000016936">
    <property type="component" value="Unassembled WGS sequence"/>
</dbReference>
<gene>
    <name evidence="5" type="ORF">COCHEDRAFT_1225942</name>
</gene>
<dbReference type="PANTHER" id="PTHR22999">
    <property type="entry name" value="PX SERINE/THREONINE KINASE PXK"/>
    <property type="match status" value="1"/>
</dbReference>
<dbReference type="STRING" id="701091.M2TVB5"/>
<dbReference type="GO" id="GO:0005769">
    <property type="term" value="C:early endosome"/>
    <property type="evidence" value="ECO:0007669"/>
    <property type="project" value="TreeGrafter"/>
</dbReference>
<evidence type="ECO:0000256" key="1">
    <source>
        <dbReference type="ARBA" id="ARBA00004496"/>
    </source>
</evidence>
<feature type="region of interest" description="Disordered" evidence="3">
    <location>
        <begin position="1"/>
        <end position="53"/>
    </location>
</feature>
<feature type="region of interest" description="Disordered" evidence="3">
    <location>
        <begin position="387"/>
        <end position="406"/>
    </location>
</feature>
<evidence type="ECO:0000313" key="5">
    <source>
        <dbReference type="EMBL" id="EMD90479.1"/>
    </source>
</evidence>
<keyword evidence="6" id="KW-1185">Reference proteome</keyword>
<dbReference type="InterPro" id="IPR003114">
    <property type="entry name" value="Phox_assoc"/>
</dbReference>
<reference evidence="6" key="2">
    <citation type="journal article" date="2013" name="PLoS Genet.">
        <title>Comparative genome structure, secondary metabolite, and effector coding capacity across Cochliobolus pathogens.</title>
        <authorList>
            <person name="Condon B.J."/>
            <person name="Leng Y."/>
            <person name="Wu D."/>
            <person name="Bushley K.E."/>
            <person name="Ohm R.A."/>
            <person name="Otillar R."/>
            <person name="Martin J."/>
            <person name="Schackwitz W."/>
            <person name="Grimwood J."/>
            <person name="MohdZainudin N."/>
            <person name="Xue C."/>
            <person name="Wang R."/>
            <person name="Manning V.A."/>
            <person name="Dhillon B."/>
            <person name="Tu Z.J."/>
            <person name="Steffenson B.J."/>
            <person name="Salamov A."/>
            <person name="Sun H."/>
            <person name="Lowry S."/>
            <person name="LaButti K."/>
            <person name="Han J."/>
            <person name="Copeland A."/>
            <person name="Lindquist E."/>
            <person name="Barry K."/>
            <person name="Schmutz J."/>
            <person name="Baker S.E."/>
            <person name="Ciuffetti L.M."/>
            <person name="Grigoriev I.V."/>
            <person name="Zhong S."/>
            <person name="Turgeon B.G."/>
        </authorList>
    </citation>
    <scope>NUCLEOTIDE SEQUENCE [LARGE SCALE GENOMIC DNA]</scope>
    <source>
        <strain evidence="6">C5 / ATCC 48332 / race O</strain>
    </source>
</reference>
<dbReference type="SMART" id="SM00313">
    <property type="entry name" value="PXA"/>
    <property type="match status" value="1"/>
</dbReference>
<dbReference type="AlphaFoldDB" id="M2TVB5"/>
<feature type="compositionally biased region" description="Polar residues" evidence="3">
    <location>
        <begin position="300"/>
        <end position="310"/>
    </location>
</feature>
<dbReference type="PANTHER" id="PTHR22999:SF23">
    <property type="entry name" value="SORTING NEXIN-16"/>
    <property type="match status" value="1"/>
</dbReference>
<dbReference type="GO" id="GO:0005770">
    <property type="term" value="C:late endosome"/>
    <property type="evidence" value="ECO:0007669"/>
    <property type="project" value="TreeGrafter"/>
</dbReference>
<dbReference type="EMBL" id="KB445578">
    <property type="protein sequence ID" value="EMD90479.1"/>
    <property type="molecule type" value="Genomic_DNA"/>
</dbReference>
<name>M2TVB5_COCH5</name>
<protein>
    <recommendedName>
        <fullName evidence="4">PXA domain-containing protein</fullName>
    </recommendedName>
</protein>
<proteinExistence type="predicted"/>
<evidence type="ECO:0000259" key="4">
    <source>
        <dbReference type="PROSITE" id="PS51207"/>
    </source>
</evidence>
<dbReference type="HOGENOM" id="CLU_018250_1_0_1"/>
<keyword evidence="2" id="KW-0963">Cytoplasm</keyword>
<sequence>MAENMTQDSDVPLSQPPGLRASAPPPPGTTGNNVHNHPRATSPNRLADSQKLRLDPTSDKATAAFIRRTLCSHNVLLGNGEKGRSTPRPIEDVLPPLTSSNAVDLQLYGVISVIIKEFVQTWYSKITPDQVFVNEVIQIIAHCTRGLEQRLRKVDLESLLLDEIPELLESHLRSFRIAKRQATSYDSLISDPRTIYHTLHPHPGLSPVPTDMIPASVVEQRESESAWRQLLVHGVLALLLPTEDLENGCLRALVAEIFAEMILGNGISGKACEGWVLWEGITRIAEVLQTDAAKEKDSQSEGSNGEQSLTRLERYGLLPHEGTEVRSTERLDAEQQRPKHPLASTAGLFWAVVQYGFMAFTAARAVILCIATSSSLPSRYVTSEQSSGQALGQLQMPQAEMTTSRRPLGAKRPVVSMALWSCAAQVVELDSRMPWLSGFTSMVHRAFLVGPGRVGETDGVLDSQFRLTWAFASLCEPHQYPSPPSPDPLALCALVSVIFNHQLPVLRPRWSIEAAIHTFVLILHQLPSYVSIVLRTLTTSMCRFLSRTIHTRILNPAFLPVALRTFRATIFPNNTLGPPRQMPTDEEMKTIKHCCAATLLNLVPAKVAATFFATDEREAQTQQIEDVLGCLDDTYLNKHLIFQIVELIVLRLFPELGEQSVKDLLEERIS</sequence>
<accession>M2TVB5</accession>
<organism evidence="5 6">
    <name type="scientific">Cochliobolus heterostrophus (strain C5 / ATCC 48332 / race O)</name>
    <name type="common">Southern corn leaf blight fungus</name>
    <name type="synonym">Bipolaris maydis</name>
    <dbReference type="NCBI Taxonomy" id="701091"/>
    <lineage>
        <taxon>Eukaryota</taxon>
        <taxon>Fungi</taxon>
        <taxon>Dikarya</taxon>
        <taxon>Ascomycota</taxon>
        <taxon>Pezizomycotina</taxon>
        <taxon>Dothideomycetes</taxon>
        <taxon>Pleosporomycetidae</taxon>
        <taxon>Pleosporales</taxon>
        <taxon>Pleosporineae</taxon>
        <taxon>Pleosporaceae</taxon>
        <taxon>Bipolaris</taxon>
    </lineage>
</organism>
<evidence type="ECO:0000313" key="6">
    <source>
        <dbReference type="Proteomes" id="UP000016936"/>
    </source>
</evidence>